<evidence type="ECO:0000256" key="3">
    <source>
        <dbReference type="PROSITE-ProRule" id="PRU00339"/>
    </source>
</evidence>
<evidence type="ECO:0000256" key="2">
    <source>
        <dbReference type="ARBA" id="ARBA00022803"/>
    </source>
</evidence>
<dbReference type="Proteomes" id="UP000692954">
    <property type="component" value="Unassembled WGS sequence"/>
</dbReference>
<dbReference type="PANTHER" id="PTHR46014:SF1">
    <property type="entry name" value="TETRATRICOPEPTIDE REPEAT PROTEIN 1"/>
    <property type="match status" value="1"/>
</dbReference>
<dbReference type="OrthoDB" id="448999at2759"/>
<reference evidence="5" key="1">
    <citation type="submission" date="2021-01" db="EMBL/GenBank/DDBJ databases">
        <authorList>
            <consortium name="Genoscope - CEA"/>
            <person name="William W."/>
        </authorList>
    </citation>
    <scope>NUCLEOTIDE SEQUENCE</scope>
</reference>
<feature type="coiled-coil region" evidence="4">
    <location>
        <begin position="14"/>
        <end position="44"/>
    </location>
</feature>
<dbReference type="SMART" id="SM00028">
    <property type="entry name" value="TPR"/>
    <property type="match status" value="3"/>
</dbReference>
<keyword evidence="1" id="KW-0677">Repeat</keyword>
<dbReference type="InterPro" id="IPR013105">
    <property type="entry name" value="TPR_2"/>
</dbReference>
<sequence length="186" mass="22017">MDNQQTNQQEIYNTQVEQVEVQQQQEQMEQIQKEKEKCLELKNQAGLLFSQQKFEEAADIYNEAIDYCPLEDSNMLCILNSNIAICLMKQSDYESALEHCTKSLEFNPDFIKALLNRAECYERTEKLEEALEDYKKLKDLQPKDNVIMKKYIDLDLKVQQLQEKRKNEALKGENWIEFGQFQITTK</sequence>
<keyword evidence="6" id="KW-1185">Reference proteome</keyword>
<evidence type="ECO:0000256" key="1">
    <source>
        <dbReference type="ARBA" id="ARBA00022737"/>
    </source>
</evidence>
<dbReference type="InterPro" id="IPR019734">
    <property type="entry name" value="TPR_rpt"/>
</dbReference>
<keyword evidence="4" id="KW-0175">Coiled coil</keyword>
<proteinExistence type="predicted"/>
<evidence type="ECO:0000313" key="6">
    <source>
        <dbReference type="Proteomes" id="UP000692954"/>
    </source>
</evidence>
<evidence type="ECO:0008006" key="7">
    <source>
        <dbReference type="Google" id="ProtNLM"/>
    </source>
</evidence>
<dbReference type="InterPro" id="IPR052769">
    <property type="entry name" value="TPR_domain_protein"/>
</dbReference>
<dbReference type="PROSITE" id="PS50005">
    <property type="entry name" value="TPR"/>
    <property type="match status" value="1"/>
</dbReference>
<keyword evidence="2 3" id="KW-0802">TPR repeat</keyword>
<dbReference type="EMBL" id="CAJJDN010000015">
    <property type="protein sequence ID" value="CAD8061483.1"/>
    <property type="molecule type" value="Genomic_DNA"/>
</dbReference>
<gene>
    <name evidence="5" type="ORF">PSON_ATCC_30995.1.T0150332</name>
</gene>
<name>A0A8S1L7E9_9CILI</name>
<dbReference type="Pfam" id="PF07719">
    <property type="entry name" value="TPR_2"/>
    <property type="match status" value="1"/>
</dbReference>
<evidence type="ECO:0000256" key="4">
    <source>
        <dbReference type="SAM" id="Coils"/>
    </source>
</evidence>
<dbReference type="Pfam" id="PF00515">
    <property type="entry name" value="TPR_1"/>
    <property type="match status" value="1"/>
</dbReference>
<organism evidence="5 6">
    <name type="scientific">Paramecium sonneborni</name>
    <dbReference type="NCBI Taxonomy" id="65129"/>
    <lineage>
        <taxon>Eukaryota</taxon>
        <taxon>Sar</taxon>
        <taxon>Alveolata</taxon>
        <taxon>Ciliophora</taxon>
        <taxon>Intramacronucleata</taxon>
        <taxon>Oligohymenophorea</taxon>
        <taxon>Peniculida</taxon>
        <taxon>Parameciidae</taxon>
        <taxon>Paramecium</taxon>
    </lineage>
</organism>
<dbReference type="PANTHER" id="PTHR46014">
    <property type="entry name" value="TETRATRICOPEPTIDE REPEAT PROTEIN 1"/>
    <property type="match status" value="1"/>
</dbReference>
<feature type="repeat" description="TPR" evidence="3">
    <location>
        <begin position="111"/>
        <end position="144"/>
    </location>
</feature>
<evidence type="ECO:0000313" key="5">
    <source>
        <dbReference type="EMBL" id="CAD8061483.1"/>
    </source>
</evidence>
<comment type="caution">
    <text evidence="5">The sequence shown here is derived from an EMBL/GenBank/DDBJ whole genome shotgun (WGS) entry which is preliminary data.</text>
</comment>
<protein>
    <recommendedName>
        <fullName evidence="7">Tetratricopeptide repeat protein</fullName>
    </recommendedName>
</protein>
<accession>A0A8S1L7E9</accession>
<dbReference type="AlphaFoldDB" id="A0A8S1L7E9"/>